<feature type="region of interest" description="Disordered" evidence="1">
    <location>
        <begin position="1"/>
        <end position="34"/>
    </location>
</feature>
<dbReference type="EMBL" id="JAFNEN010000697">
    <property type="protein sequence ID" value="KAG8178434.1"/>
    <property type="molecule type" value="Genomic_DNA"/>
</dbReference>
<dbReference type="InterPro" id="IPR026175">
    <property type="entry name" value="MIPOL1"/>
</dbReference>
<evidence type="ECO:0000256" key="1">
    <source>
        <dbReference type="SAM" id="MobiDB-lite"/>
    </source>
</evidence>
<organism evidence="2 3">
    <name type="scientific">Oedothorax gibbosus</name>
    <dbReference type="NCBI Taxonomy" id="931172"/>
    <lineage>
        <taxon>Eukaryota</taxon>
        <taxon>Metazoa</taxon>
        <taxon>Ecdysozoa</taxon>
        <taxon>Arthropoda</taxon>
        <taxon>Chelicerata</taxon>
        <taxon>Arachnida</taxon>
        <taxon>Araneae</taxon>
        <taxon>Araneomorphae</taxon>
        <taxon>Entelegynae</taxon>
        <taxon>Araneoidea</taxon>
        <taxon>Linyphiidae</taxon>
        <taxon>Erigoninae</taxon>
        <taxon>Oedothorax</taxon>
    </lineage>
</organism>
<sequence length="548" mass="63733">MEVLPSKFRSPPPKPPRRRSAEQLAVSPTGTFPSTKKKYLDQNRLCLQDDQQNIEDHTRCESLPASWIDDLSYDQNKECTMLIRNVPLSSSARFKSTHIKLQVPDTSLENKTNLPTRNFLEQSFKENALSLWTKRNDTSYECISKPNIFSSFVKSVPEDFYYNKGSSCNLDISGKNKLDIKAFPKDNHRRHHSDPVLSILDQSNTRLALQKYVLRSHSFLSGSKDNKLGNSVTMSFKSKNHEYLHEEMKHLKDVNNKLWQHLCSIQACLDKVTKNCEETPTSLSVSDLLSSLYSSQKAKDDAMEDRIKIIMEERDIAIQELEDVVQIIAKSFGNDTILEEEKFSEKEIKEILTEIEYTYNPSKLLQQQRLLLTYLYRSKELKQDRIMHELKLVVKERDHLQEKVKYMEEELKSQQACIYSDVLNMDNKHWENNLLKILCQVIQQRDIALLQVNSIPKLENKSFRHDGINNTVKRSLQTSYHDHKCDQFSVDPTSDEIRLLKGEILFLSKALEKETSKRESVEEKCYRLERLITVLRKKINGQNVGIPV</sequence>
<name>A0AAV6U495_9ARAC</name>
<keyword evidence="3" id="KW-1185">Reference proteome</keyword>
<proteinExistence type="predicted"/>
<dbReference type="AlphaFoldDB" id="A0AAV6U495"/>
<reference evidence="2 3" key="1">
    <citation type="journal article" date="2022" name="Nat. Ecol. Evol.">
        <title>A masculinizing supergene underlies an exaggerated male reproductive morph in a spider.</title>
        <authorList>
            <person name="Hendrickx F."/>
            <person name="De Corte Z."/>
            <person name="Sonet G."/>
            <person name="Van Belleghem S.M."/>
            <person name="Kostlbacher S."/>
            <person name="Vangestel C."/>
        </authorList>
    </citation>
    <scope>NUCLEOTIDE SEQUENCE [LARGE SCALE GENOMIC DNA]</scope>
    <source>
        <strain evidence="2">W744_W776</strain>
    </source>
</reference>
<protein>
    <submittedName>
        <fullName evidence="2">Uncharacterized protein</fullName>
    </submittedName>
</protein>
<accession>A0AAV6U495</accession>
<dbReference type="Proteomes" id="UP000827092">
    <property type="component" value="Unassembled WGS sequence"/>
</dbReference>
<dbReference type="PANTHER" id="PTHR22089">
    <property type="entry name" value="MIRROR-IMAGE POLYDACTYLY GENE 1 PROTEIN"/>
    <property type="match status" value="1"/>
</dbReference>
<evidence type="ECO:0000313" key="2">
    <source>
        <dbReference type="EMBL" id="KAG8178434.1"/>
    </source>
</evidence>
<gene>
    <name evidence="2" type="ORF">JTE90_025726</name>
</gene>
<evidence type="ECO:0000313" key="3">
    <source>
        <dbReference type="Proteomes" id="UP000827092"/>
    </source>
</evidence>
<comment type="caution">
    <text evidence="2">The sequence shown here is derived from an EMBL/GenBank/DDBJ whole genome shotgun (WGS) entry which is preliminary data.</text>
</comment>
<dbReference type="PANTHER" id="PTHR22089:SF2">
    <property type="entry name" value="MIRROR-IMAGE POLYDACTYLY GENE 1 PROTEIN"/>
    <property type="match status" value="1"/>
</dbReference>